<proteinExistence type="predicted"/>
<feature type="region of interest" description="Disordered" evidence="1">
    <location>
        <begin position="1"/>
        <end position="31"/>
    </location>
</feature>
<dbReference type="InterPro" id="IPR052772">
    <property type="entry name" value="Endo/PolyKinase_Domain-Protein"/>
</dbReference>
<dbReference type="PANTHER" id="PTHR46535">
    <property type="entry name" value="NEDD4-BINDING PROTEIN 2"/>
    <property type="match status" value="1"/>
</dbReference>
<dbReference type="Pfam" id="PF01713">
    <property type="entry name" value="Smr"/>
    <property type="match status" value="1"/>
</dbReference>
<reference evidence="3 4" key="2">
    <citation type="submission" date="2018-11" db="EMBL/GenBank/DDBJ databases">
        <authorList>
            <consortium name="Pathogen Informatics"/>
        </authorList>
    </citation>
    <scope>NUCLEOTIDE SEQUENCE [LARGE SCALE GENOMIC DNA]</scope>
</reference>
<dbReference type="PROSITE" id="PS50828">
    <property type="entry name" value="SMR"/>
    <property type="match status" value="1"/>
</dbReference>
<dbReference type="InterPro" id="IPR036063">
    <property type="entry name" value="Smr_dom_sf"/>
</dbReference>
<name>A0A0M3JVV2_ANISI</name>
<dbReference type="SUPFAM" id="SSF160443">
    <property type="entry name" value="SMR domain-like"/>
    <property type="match status" value="1"/>
</dbReference>
<evidence type="ECO:0000256" key="1">
    <source>
        <dbReference type="SAM" id="MobiDB-lite"/>
    </source>
</evidence>
<evidence type="ECO:0000259" key="2">
    <source>
        <dbReference type="PROSITE" id="PS50828"/>
    </source>
</evidence>
<organism evidence="5">
    <name type="scientific">Anisakis simplex</name>
    <name type="common">Herring worm</name>
    <dbReference type="NCBI Taxonomy" id="6269"/>
    <lineage>
        <taxon>Eukaryota</taxon>
        <taxon>Metazoa</taxon>
        <taxon>Ecdysozoa</taxon>
        <taxon>Nematoda</taxon>
        <taxon>Chromadorea</taxon>
        <taxon>Rhabditida</taxon>
        <taxon>Spirurina</taxon>
        <taxon>Ascaridomorpha</taxon>
        <taxon>Ascaridoidea</taxon>
        <taxon>Anisakidae</taxon>
        <taxon>Anisakis</taxon>
        <taxon>Anisakis simplex complex</taxon>
    </lineage>
</organism>
<feature type="compositionally biased region" description="Polar residues" evidence="1">
    <location>
        <begin position="9"/>
        <end position="28"/>
    </location>
</feature>
<protein>
    <submittedName>
        <fullName evidence="5">Smr domain-containing protein</fullName>
    </submittedName>
</protein>
<dbReference type="GO" id="GO:0005634">
    <property type="term" value="C:nucleus"/>
    <property type="evidence" value="ECO:0007669"/>
    <property type="project" value="TreeGrafter"/>
</dbReference>
<keyword evidence="4" id="KW-1185">Reference proteome</keyword>
<gene>
    <name evidence="3" type="ORF">ASIM_LOCUS11835</name>
</gene>
<dbReference type="InterPro" id="IPR002625">
    <property type="entry name" value="Smr_dom"/>
</dbReference>
<evidence type="ECO:0000313" key="3">
    <source>
        <dbReference type="EMBL" id="VDK45924.1"/>
    </source>
</evidence>
<evidence type="ECO:0000313" key="5">
    <source>
        <dbReference type="WBParaSite" id="ASIM_0001236901-mRNA-1"/>
    </source>
</evidence>
<dbReference type="AlphaFoldDB" id="A0A0M3JVV2"/>
<dbReference type="WBParaSite" id="ASIM_0001236901-mRNA-1">
    <property type="protein sequence ID" value="ASIM_0001236901-mRNA-1"/>
    <property type="gene ID" value="ASIM_0001236901"/>
</dbReference>
<reference evidence="5" key="1">
    <citation type="submission" date="2017-02" db="UniProtKB">
        <authorList>
            <consortium name="WormBaseParasite"/>
        </authorList>
    </citation>
    <scope>IDENTIFICATION</scope>
</reference>
<sequence>MEDSDETSQYDYQSGSSNSNDQTNNIISDQVPKPSRLNGFIAVGFKTTAQIDLGNIQQETVILQEEIERCLEKKKELYDQANRAKDLRIKQFYIAEAQNFDRRAREYSSNVNDLIESANFTSNTVDLHSMNVTSALKLLRKKLDAVDRPLNMRTGRSGKKLTVITGYGKSSNGLSKLKPAVIQWLKQCGYECVALHF</sequence>
<dbReference type="PANTHER" id="PTHR46535:SF1">
    <property type="entry name" value="NEDD4-BINDING PROTEIN 2"/>
    <property type="match status" value="1"/>
</dbReference>
<dbReference type="Gene3D" id="3.30.1370.110">
    <property type="match status" value="1"/>
</dbReference>
<dbReference type="EMBL" id="UYRR01031106">
    <property type="protein sequence ID" value="VDK45924.1"/>
    <property type="molecule type" value="Genomic_DNA"/>
</dbReference>
<evidence type="ECO:0000313" key="4">
    <source>
        <dbReference type="Proteomes" id="UP000267096"/>
    </source>
</evidence>
<accession>A0A0M3JVV2</accession>
<feature type="domain" description="Smr" evidence="2">
    <location>
        <begin position="125"/>
        <end position="197"/>
    </location>
</feature>
<dbReference type="Proteomes" id="UP000267096">
    <property type="component" value="Unassembled WGS sequence"/>
</dbReference>
<dbReference type="OrthoDB" id="3231855at2759"/>
<dbReference type="GO" id="GO:0004519">
    <property type="term" value="F:endonuclease activity"/>
    <property type="evidence" value="ECO:0007669"/>
    <property type="project" value="TreeGrafter"/>
</dbReference>